<dbReference type="AlphaFoldDB" id="A0A2W5UXA3"/>
<gene>
    <name evidence="1" type="ORF">DI536_25700</name>
</gene>
<organism evidence="1 2">
    <name type="scientific">Archangium gephyra</name>
    <dbReference type="NCBI Taxonomy" id="48"/>
    <lineage>
        <taxon>Bacteria</taxon>
        <taxon>Pseudomonadati</taxon>
        <taxon>Myxococcota</taxon>
        <taxon>Myxococcia</taxon>
        <taxon>Myxococcales</taxon>
        <taxon>Cystobacterineae</taxon>
        <taxon>Archangiaceae</taxon>
        <taxon>Archangium</taxon>
    </lineage>
</organism>
<accession>A0A2W5UXA3</accession>
<proteinExistence type="predicted"/>
<dbReference type="Proteomes" id="UP000249061">
    <property type="component" value="Unassembled WGS sequence"/>
</dbReference>
<comment type="caution">
    <text evidence="1">The sequence shown here is derived from an EMBL/GenBank/DDBJ whole genome shotgun (WGS) entry which is preliminary data.</text>
</comment>
<reference evidence="1 2" key="1">
    <citation type="submission" date="2017-08" db="EMBL/GenBank/DDBJ databases">
        <title>Infants hospitalized years apart are colonized by the same room-sourced microbial strains.</title>
        <authorList>
            <person name="Brooks B."/>
            <person name="Olm M.R."/>
            <person name="Firek B.A."/>
            <person name="Baker R."/>
            <person name="Thomas B.C."/>
            <person name="Morowitz M.J."/>
            <person name="Banfield J.F."/>
        </authorList>
    </citation>
    <scope>NUCLEOTIDE SEQUENCE [LARGE SCALE GENOMIC DNA]</scope>
    <source>
        <strain evidence="1">S2_003_000_R2_14</strain>
    </source>
</reference>
<evidence type="ECO:0000313" key="1">
    <source>
        <dbReference type="EMBL" id="PZR08034.1"/>
    </source>
</evidence>
<protein>
    <submittedName>
        <fullName evidence="1">Uncharacterized protein</fullName>
    </submittedName>
</protein>
<evidence type="ECO:0000313" key="2">
    <source>
        <dbReference type="Proteomes" id="UP000249061"/>
    </source>
</evidence>
<dbReference type="EMBL" id="QFQP01000027">
    <property type="protein sequence ID" value="PZR08034.1"/>
    <property type="molecule type" value="Genomic_DNA"/>
</dbReference>
<name>A0A2W5UXA3_9BACT</name>
<sequence length="74" mass="7787">MLRAVNASEVQQLATRVVDGSVFLTPSDAEKLLTDEACAIGADVVLISSESYGVPFVGSQAVGTLFKRLATDRT</sequence>